<accession>A0A433J1Y9</accession>
<dbReference type="Proteomes" id="UP000280346">
    <property type="component" value="Unassembled WGS sequence"/>
</dbReference>
<keyword evidence="2" id="KW-1185">Reference proteome</keyword>
<gene>
    <name evidence="1" type="ORF">EJ913_25525</name>
</gene>
<name>A0A433J1Y9_9PROT</name>
<evidence type="ECO:0000313" key="1">
    <source>
        <dbReference type="EMBL" id="RUQ65110.1"/>
    </source>
</evidence>
<reference evidence="1 2" key="1">
    <citation type="submission" date="2018-12" db="EMBL/GenBank/DDBJ databases">
        <authorList>
            <person name="Yang Y."/>
        </authorList>
    </citation>
    <scope>NUCLEOTIDE SEQUENCE [LARGE SCALE GENOMIC DNA]</scope>
    <source>
        <strain evidence="1 2">GSF71</strain>
    </source>
</reference>
<organism evidence="1 2">
    <name type="scientific">Azospirillum doebereinerae</name>
    <dbReference type="NCBI Taxonomy" id="92933"/>
    <lineage>
        <taxon>Bacteria</taxon>
        <taxon>Pseudomonadati</taxon>
        <taxon>Pseudomonadota</taxon>
        <taxon>Alphaproteobacteria</taxon>
        <taxon>Rhodospirillales</taxon>
        <taxon>Azospirillaceae</taxon>
        <taxon>Azospirillum</taxon>
    </lineage>
</organism>
<dbReference type="EMBL" id="RZIJ01000027">
    <property type="protein sequence ID" value="RUQ65110.1"/>
    <property type="molecule type" value="Genomic_DNA"/>
</dbReference>
<dbReference type="AlphaFoldDB" id="A0A433J1Y9"/>
<dbReference type="OrthoDB" id="7042076at2"/>
<dbReference type="RefSeq" id="WP_127003247.1">
    <property type="nucleotide sequence ID" value="NZ_JBNPXW010000005.1"/>
</dbReference>
<comment type="caution">
    <text evidence="1">The sequence shown here is derived from an EMBL/GenBank/DDBJ whole genome shotgun (WGS) entry which is preliminary data.</text>
</comment>
<sequence length="175" mass="18503">MASDTKNVKLGVCSVLFDGVDLGYTKGGVEVAVSTETHKVTVDQFGNTEINEYVMGRTVKVTCPLAETTLGNLVKVMPGATLITDGADATKKKVEVTNGVGRDLLSVAKTLVLHPVALPASDKSEDFTVPLAATAGAMTFAYKLDEERVFKVEFTGYPDPVSKVLFVVGDETATV</sequence>
<protein>
    <submittedName>
        <fullName evidence="1">Uncharacterized protein</fullName>
    </submittedName>
</protein>
<proteinExistence type="predicted"/>
<evidence type="ECO:0000313" key="2">
    <source>
        <dbReference type="Proteomes" id="UP000280346"/>
    </source>
</evidence>